<dbReference type="RefSeq" id="WP_406579411.1">
    <property type="nucleotide sequence ID" value="NZ_JBJHQH010000003.1"/>
</dbReference>
<reference evidence="2 3" key="1">
    <citation type="submission" date="2024-11" db="EMBL/GenBank/DDBJ databases">
        <authorList>
            <person name="Lucas J.A."/>
        </authorList>
    </citation>
    <scope>NUCLEOTIDE SEQUENCE [LARGE SCALE GENOMIC DNA]</scope>
    <source>
        <strain evidence="2 3">Z 5.4</strain>
    </source>
</reference>
<dbReference type="Pfam" id="PF14024">
    <property type="entry name" value="DUF4240"/>
    <property type="match status" value="1"/>
</dbReference>
<accession>A0ABW8RB90</accession>
<dbReference type="InterPro" id="IPR025334">
    <property type="entry name" value="DUF4240"/>
</dbReference>
<comment type="caution">
    <text evidence="2">The sequence shown here is derived from an EMBL/GenBank/DDBJ whole genome shotgun (WGS) entry which is preliminary data.</text>
</comment>
<dbReference type="Proteomes" id="UP001623041">
    <property type="component" value="Unassembled WGS sequence"/>
</dbReference>
<proteinExistence type="predicted"/>
<gene>
    <name evidence="2" type="ORF">ACJEBI_04365</name>
</gene>
<protein>
    <submittedName>
        <fullName evidence="2">DUF4240 domain-containing protein</fullName>
    </submittedName>
</protein>
<name>A0ABW8RB90_9BACI</name>
<evidence type="ECO:0000259" key="1">
    <source>
        <dbReference type="Pfam" id="PF14024"/>
    </source>
</evidence>
<evidence type="ECO:0000313" key="3">
    <source>
        <dbReference type="Proteomes" id="UP001623041"/>
    </source>
</evidence>
<evidence type="ECO:0000313" key="2">
    <source>
        <dbReference type="EMBL" id="MFK9090715.1"/>
    </source>
</evidence>
<keyword evidence="3" id="KW-1185">Reference proteome</keyword>
<sequence length="157" mass="18324">MHVIPGALIHLLIGFSDDAFDYFRGWLISQGREVFEQTIKNPEFLADYISDENLGEEEVPEFEDFLSIGFNAYTLKKGGDPEEWDGDLYDEMQDLLANKGLKFNSDIEFDWEDEDDLAEMCFQHYGSGLEKNHWVIKTEKVPDPHYARVRHRLLEIC</sequence>
<feature type="domain" description="DUF4240" evidence="1">
    <location>
        <begin position="14"/>
        <end position="74"/>
    </location>
</feature>
<dbReference type="EMBL" id="JBJHQH010000003">
    <property type="protein sequence ID" value="MFK9090715.1"/>
    <property type="molecule type" value="Genomic_DNA"/>
</dbReference>
<organism evidence="2 3">
    <name type="scientific">Bacillus salipaludis</name>
    <dbReference type="NCBI Taxonomy" id="2547811"/>
    <lineage>
        <taxon>Bacteria</taxon>
        <taxon>Bacillati</taxon>
        <taxon>Bacillota</taxon>
        <taxon>Bacilli</taxon>
        <taxon>Bacillales</taxon>
        <taxon>Bacillaceae</taxon>
        <taxon>Bacillus</taxon>
    </lineage>
</organism>